<name>A0A250X1P7_9CHLO</name>
<dbReference type="AlphaFoldDB" id="A0A250X1P7"/>
<feature type="compositionally biased region" description="Basic and acidic residues" evidence="1">
    <location>
        <begin position="627"/>
        <end position="647"/>
    </location>
</feature>
<proteinExistence type="predicted"/>
<keyword evidence="3" id="KW-1185">Reference proteome</keyword>
<reference evidence="2 3" key="1">
    <citation type="submission" date="2017-08" db="EMBL/GenBank/DDBJ databases">
        <title>Acidophilic green algal genome provides insights into adaptation to an acidic environment.</title>
        <authorList>
            <person name="Hirooka S."/>
            <person name="Hirose Y."/>
            <person name="Kanesaki Y."/>
            <person name="Higuchi S."/>
            <person name="Fujiwara T."/>
            <person name="Onuma R."/>
            <person name="Era A."/>
            <person name="Ohbayashi R."/>
            <person name="Uzuka A."/>
            <person name="Nozaki H."/>
            <person name="Yoshikawa H."/>
            <person name="Miyagishima S.Y."/>
        </authorList>
    </citation>
    <scope>NUCLEOTIDE SEQUENCE [LARGE SCALE GENOMIC DNA]</scope>
    <source>
        <strain evidence="2 3">NIES-2499</strain>
    </source>
</reference>
<accession>A0A250X1P7</accession>
<protein>
    <submittedName>
        <fullName evidence="2">Uncharacterized protein</fullName>
    </submittedName>
</protein>
<feature type="region of interest" description="Disordered" evidence="1">
    <location>
        <begin position="463"/>
        <end position="496"/>
    </location>
</feature>
<dbReference type="Proteomes" id="UP000232323">
    <property type="component" value="Unassembled WGS sequence"/>
</dbReference>
<evidence type="ECO:0000256" key="1">
    <source>
        <dbReference type="SAM" id="MobiDB-lite"/>
    </source>
</evidence>
<feature type="compositionally biased region" description="Basic and acidic residues" evidence="1">
    <location>
        <begin position="681"/>
        <end position="704"/>
    </location>
</feature>
<sequence>MTTKEDDPVFLLMLASRQPELYRTLKTMLVPAWPAIEGLVTPTLLQLPFSQPGGQDIFEDKTSQFRAIVPATTPVWRPVDFKIYNDCSKFRMASNSCRAPKSSEVNKQCIEDSGITGQKSWILNESSSTKICCISTEQADHQESTIKPALCPAHSNDVISGTVDECSTMTDSQLWDHYVAISSSCHFKSSTRRSLLSHLEGPSFSSRCHPIFALELRNKQTSFKEELALYLKAPNQAAPASTDIAHAKQELATKSSGCLAAPNDSTKQAMKISSTSTAGEACQGERPHCGSSHSQHPSKLESVLSVSSYSKPTHVVTHAVTHSARPVAPPPTSKARAEERRERLAVRSLYLHDLMLEVAPCPYDPALLYVSTQVLEALQEGAVREGEQPSSYGHWCSAPSSLEEVLGMRGEEGSRASLHVDTDGTEVKSSGLYTRRSRRAAAISSVEIGQDLSSRLFHNSTSPRQLLPTLSSPGLQSPMATRQVTQSPKPRAASSVSTTYHVMLPGSVGTSSPLGSCLNRSVGTSSPLGSCLNRSAAASPGPAGSFGPHGTCLSRSPSNNFKYFQQERRVHPNLKPAVADLLLPDDALAAAEHVPSPSAAAAAIQAGSASTAQSDSSSQYLLHVARKVEGTQKPDMARLKQSEERRQHVGASDPTIPGSPVYHREEQSFSSSGKVLSRCLSRADSKDVLPPSHVKEPSTKEPSTKEPSVASSNFCYYNQKSRQPLSSTSSATQPFPFSMYRQQLATGQSSLQVSLHDVDAVPHIELLQSEAVYTSGSSQEQVTLLSSSEPWRPPTLHSLPLLGSGNASKGSGINVVASNGQAGSSGGHSSSMILASIKASWKQRLALRYKPKDGIRNLPELRV</sequence>
<feature type="region of interest" description="Disordered" evidence="1">
    <location>
        <begin position="627"/>
        <end position="710"/>
    </location>
</feature>
<dbReference type="EMBL" id="BEGY01000021">
    <property type="protein sequence ID" value="GAX77007.1"/>
    <property type="molecule type" value="Genomic_DNA"/>
</dbReference>
<evidence type="ECO:0000313" key="3">
    <source>
        <dbReference type="Proteomes" id="UP000232323"/>
    </source>
</evidence>
<organism evidence="2 3">
    <name type="scientific">Chlamydomonas eustigma</name>
    <dbReference type="NCBI Taxonomy" id="1157962"/>
    <lineage>
        <taxon>Eukaryota</taxon>
        <taxon>Viridiplantae</taxon>
        <taxon>Chlorophyta</taxon>
        <taxon>core chlorophytes</taxon>
        <taxon>Chlorophyceae</taxon>
        <taxon>CS clade</taxon>
        <taxon>Chlamydomonadales</taxon>
        <taxon>Chlamydomonadaceae</taxon>
        <taxon>Chlamydomonas</taxon>
    </lineage>
</organism>
<feature type="region of interest" description="Disordered" evidence="1">
    <location>
        <begin position="275"/>
        <end position="301"/>
    </location>
</feature>
<comment type="caution">
    <text evidence="2">The sequence shown here is derived from an EMBL/GenBank/DDBJ whole genome shotgun (WGS) entry which is preliminary data.</text>
</comment>
<gene>
    <name evidence="2" type="ORF">CEUSTIGMA_g4454.t1</name>
</gene>
<evidence type="ECO:0000313" key="2">
    <source>
        <dbReference type="EMBL" id="GAX77007.1"/>
    </source>
</evidence>